<dbReference type="AlphaFoldDB" id="A0A7Y2NZW9"/>
<evidence type="ECO:0000313" key="2">
    <source>
        <dbReference type="EMBL" id="NNG23514.1"/>
    </source>
</evidence>
<feature type="region of interest" description="Disordered" evidence="1">
    <location>
        <begin position="47"/>
        <end position="71"/>
    </location>
</feature>
<accession>A0A7Y2NZW9</accession>
<dbReference type="Proteomes" id="UP000533905">
    <property type="component" value="Unassembled WGS sequence"/>
</dbReference>
<evidence type="ECO:0000313" key="3">
    <source>
        <dbReference type="Proteomes" id="UP000533905"/>
    </source>
</evidence>
<dbReference type="EMBL" id="JABAIV010000003">
    <property type="protein sequence ID" value="NNG23514.1"/>
    <property type="molecule type" value="Genomic_DNA"/>
</dbReference>
<keyword evidence="3" id="KW-1185">Reference proteome</keyword>
<organism evidence="2 3">
    <name type="scientific">Telluria aromaticivorans</name>
    <dbReference type="NCBI Taxonomy" id="2725995"/>
    <lineage>
        <taxon>Bacteria</taxon>
        <taxon>Pseudomonadati</taxon>
        <taxon>Pseudomonadota</taxon>
        <taxon>Betaproteobacteria</taxon>
        <taxon>Burkholderiales</taxon>
        <taxon>Oxalobacteraceae</taxon>
        <taxon>Telluria group</taxon>
        <taxon>Telluria</taxon>
    </lineage>
</organism>
<reference evidence="2 3" key="1">
    <citation type="submission" date="2020-04" db="EMBL/GenBank/DDBJ databases">
        <title>Massilia sp. nov., a cold adapted bacteria isolated from Arctic soil.</title>
        <authorList>
            <person name="Son J."/>
            <person name="Ka J.-O."/>
        </authorList>
    </citation>
    <scope>NUCLEOTIDE SEQUENCE [LARGE SCALE GENOMIC DNA]</scope>
    <source>
        <strain evidence="2 3">ML15P13</strain>
    </source>
</reference>
<name>A0A7Y2NZW9_9BURK</name>
<feature type="region of interest" description="Disordered" evidence="1">
    <location>
        <begin position="1"/>
        <end position="24"/>
    </location>
</feature>
<feature type="compositionally biased region" description="Low complexity" evidence="1">
    <location>
        <begin position="52"/>
        <end position="61"/>
    </location>
</feature>
<sequence>MHLVERTPDVDGAGGERRRRPKASGWWVSLAPRDAECWIACSARWKRPPPGSTSGSSVTEPRITCSRVLKS</sequence>
<evidence type="ECO:0000256" key="1">
    <source>
        <dbReference type="SAM" id="MobiDB-lite"/>
    </source>
</evidence>
<protein>
    <submittedName>
        <fullName evidence="2">Uncharacterized protein</fullName>
    </submittedName>
</protein>
<proteinExistence type="predicted"/>
<gene>
    <name evidence="2" type="ORF">HGB41_10970</name>
</gene>
<comment type="caution">
    <text evidence="2">The sequence shown here is derived from an EMBL/GenBank/DDBJ whole genome shotgun (WGS) entry which is preliminary data.</text>
</comment>